<proteinExistence type="predicted"/>
<name>A0A7J4XIL9_9BACE</name>
<evidence type="ECO:0000313" key="2">
    <source>
        <dbReference type="Proteomes" id="UP000422221"/>
    </source>
</evidence>
<dbReference type="AlphaFoldDB" id="A0A7J4XIL9"/>
<evidence type="ECO:0000313" key="1">
    <source>
        <dbReference type="EMBL" id="KAA3765116.1"/>
    </source>
</evidence>
<comment type="caution">
    <text evidence="1">The sequence shown here is derived from an EMBL/GenBank/DDBJ whole genome shotgun (WGS) entry which is preliminary data.</text>
</comment>
<evidence type="ECO:0008006" key="3">
    <source>
        <dbReference type="Google" id="ProtNLM"/>
    </source>
</evidence>
<reference evidence="1 2" key="1">
    <citation type="journal article" date="2019" name="Nat. Med.">
        <title>A library of human gut bacterial isolates paired with longitudinal multiomics data enables mechanistic microbiome research.</title>
        <authorList>
            <person name="Poyet M."/>
            <person name="Groussin M."/>
            <person name="Gibbons S.M."/>
            <person name="Avila-Pacheco J."/>
            <person name="Jiang X."/>
            <person name="Kearney S.M."/>
            <person name="Perrotta A.R."/>
            <person name="Berdy B."/>
            <person name="Zhao S."/>
            <person name="Lieberman T.D."/>
            <person name="Swanson P.K."/>
            <person name="Smith M."/>
            <person name="Roesemann S."/>
            <person name="Alexander J.E."/>
            <person name="Rich S.A."/>
            <person name="Livny J."/>
            <person name="Vlamakis H."/>
            <person name="Clish C."/>
            <person name="Bullock K."/>
            <person name="Deik A."/>
            <person name="Scott J."/>
            <person name="Pierce K.A."/>
            <person name="Xavier R.J."/>
            <person name="Alm E.J."/>
        </authorList>
    </citation>
    <scope>NUCLEOTIDE SEQUENCE [LARGE SCALE GENOMIC DNA]</scope>
    <source>
        <strain evidence="1 2">BIOML-A10</strain>
    </source>
</reference>
<dbReference type="RefSeq" id="WP_130059141.1">
    <property type="nucleotide sequence ID" value="NZ_JADNPJ010000006.1"/>
</dbReference>
<dbReference type="Gene3D" id="2.60.40.2340">
    <property type="match status" value="1"/>
</dbReference>
<dbReference type="PROSITE" id="PS51257">
    <property type="entry name" value="PROKAR_LIPOPROTEIN"/>
    <property type="match status" value="1"/>
</dbReference>
<dbReference type="Proteomes" id="UP000422221">
    <property type="component" value="Unassembled WGS sequence"/>
</dbReference>
<sequence>MKKLIYILFTSLYVAVTACSKIDYKINDAYETAAITGITLYAVSDKPVNIIESFEIDTENASVYAFVPEGTDLTHLRLVLTISTGASLTPVINGFTDLSSPKKYTVTSPNGIVQKNWTIHVATSPQDGQ</sequence>
<accession>A0A7J4XIL9</accession>
<protein>
    <recommendedName>
        <fullName evidence="3">DUF5018 domain-containing protein</fullName>
    </recommendedName>
</protein>
<organism evidence="1 2">
    <name type="scientific">Bacteroides salyersiae</name>
    <dbReference type="NCBI Taxonomy" id="291644"/>
    <lineage>
        <taxon>Bacteria</taxon>
        <taxon>Pseudomonadati</taxon>
        <taxon>Bacteroidota</taxon>
        <taxon>Bacteroidia</taxon>
        <taxon>Bacteroidales</taxon>
        <taxon>Bacteroidaceae</taxon>
        <taxon>Bacteroides</taxon>
    </lineage>
</organism>
<gene>
    <name evidence="1" type="ORF">F3F73_11080</name>
</gene>
<dbReference type="EMBL" id="VWMK01000010">
    <property type="protein sequence ID" value="KAA3765116.1"/>
    <property type="molecule type" value="Genomic_DNA"/>
</dbReference>